<accession>A0A1Q3ENF2</accession>
<dbReference type="AlphaFoldDB" id="A0A1Q3ENF2"/>
<reference evidence="1 2" key="2">
    <citation type="submission" date="2017-02" db="EMBL/GenBank/DDBJ databases">
        <title>A genome survey and senescence transcriptome analysis in Lentinula edodes.</title>
        <authorList>
            <person name="Sakamoto Y."/>
            <person name="Nakade K."/>
            <person name="Sato S."/>
            <person name="Yoshida Y."/>
            <person name="Miyazaki K."/>
            <person name="Natsume S."/>
            <person name="Konno N."/>
        </authorList>
    </citation>
    <scope>NUCLEOTIDE SEQUENCE [LARGE SCALE GENOMIC DNA]</scope>
    <source>
        <strain evidence="1 2">NBRC 111202</strain>
    </source>
</reference>
<sequence>MDVFASFPDIEQPLPASEFLHEYLSNFSKGTFKPSLEQCSATLSLDSGMYEQLKIAHQARDLGALESLCAYFERNAWRTDPRLKNHARRQRSSGFHSEAAKKFLLSYFTNWAVFSMTLSCGRGWTQSSLQIITRFLSTRLVLEKLDCFSKVFAFTGDFISPVPSIPLTLELATSQPISLI</sequence>
<name>A0A1Q3ENF2_LENED</name>
<protein>
    <submittedName>
        <fullName evidence="1">Uncharacterized protein</fullName>
    </submittedName>
</protein>
<gene>
    <name evidence="1" type="ORF">LENED_010705</name>
</gene>
<keyword evidence="2" id="KW-1185">Reference proteome</keyword>
<dbReference type="EMBL" id="BDGU01000677">
    <property type="protein sequence ID" value="GAW08634.1"/>
    <property type="molecule type" value="Genomic_DNA"/>
</dbReference>
<evidence type="ECO:0000313" key="2">
    <source>
        <dbReference type="Proteomes" id="UP000188533"/>
    </source>
</evidence>
<organism evidence="1 2">
    <name type="scientific">Lentinula edodes</name>
    <name type="common">Shiitake mushroom</name>
    <name type="synonym">Lentinus edodes</name>
    <dbReference type="NCBI Taxonomy" id="5353"/>
    <lineage>
        <taxon>Eukaryota</taxon>
        <taxon>Fungi</taxon>
        <taxon>Dikarya</taxon>
        <taxon>Basidiomycota</taxon>
        <taxon>Agaricomycotina</taxon>
        <taxon>Agaricomycetes</taxon>
        <taxon>Agaricomycetidae</taxon>
        <taxon>Agaricales</taxon>
        <taxon>Marasmiineae</taxon>
        <taxon>Omphalotaceae</taxon>
        <taxon>Lentinula</taxon>
    </lineage>
</organism>
<proteinExistence type="predicted"/>
<reference evidence="1 2" key="1">
    <citation type="submission" date="2016-08" db="EMBL/GenBank/DDBJ databases">
        <authorList>
            <consortium name="Lentinula edodes genome sequencing consortium"/>
            <person name="Sakamoto Y."/>
            <person name="Nakade K."/>
            <person name="Sato S."/>
            <person name="Yoshida Y."/>
            <person name="Miyazaki K."/>
            <person name="Natsume S."/>
            <person name="Konno N."/>
        </authorList>
    </citation>
    <scope>NUCLEOTIDE SEQUENCE [LARGE SCALE GENOMIC DNA]</scope>
    <source>
        <strain evidence="1 2">NBRC 111202</strain>
    </source>
</reference>
<dbReference type="Proteomes" id="UP000188533">
    <property type="component" value="Unassembled WGS sequence"/>
</dbReference>
<evidence type="ECO:0000313" key="1">
    <source>
        <dbReference type="EMBL" id="GAW08634.1"/>
    </source>
</evidence>
<comment type="caution">
    <text evidence="1">The sequence shown here is derived from an EMBL/GenBank/DDBJ whole genome shotgun (WGS) entry which is preliminary data.</text>
</comment>